<evidence type="ECO:0000256" key="9">
    <source>
        <dbReference type="ARBA" id="ARBA00023237"/>
    </source>
</evidence>
<evidence type="ECO:0000256" key="4">
    <source>
        <dbReference type="ARBA" id="ARBA00022452"/>
    </source>
</evidence>
<dbReference type="PANTHER" id="PTHR32552">
    <property type="entry name" value="FERRICHROME IRON RECEPTOR-RELATED"/>
    <property type="match status" value="1"/>
</dbReference>
<dbReference type="Gene3D" id="2.170.130.10">
    <property type="entry name" value="TonB-dependent receptor, plug domain"/>
    <property type="match status" value="1"/>
</dbReference>
<dbReference type="PROSITE" id="PS52016">
    <property type="entry name" value="TONB_DEPENDENT_REC_3"/>
    <property type="match status" value="1"/>
</dbReference>
<feature type="signal peptide" evidence="13">
    <location>
        <begin position="1"/>
        <end position="41"/>
    </location>
</feature>
<accession>A0A1H8H375</accession>
<dbReference type="GO" id="GO:0015891">
    <property type="term" value="P:siderophore transport"/>
    <property type="evidence" value="ECO:0007669"/>
    <property type="project" value="InterPro"/>
</dbReference>
<dbReference type="GO" id="GO:0038023">
    <property type="term" value="F:signaling receptor activity"/>
    <property type="evidence" value="ECO:0007669"/>
    <property type="project" value="InterPro"/>
</dbReference>
<protein>
    <submittedName>
        <fullName evidence="16">Catecholate siderophore receptor</fullName>
    </submittedName>
</protein>
<evidence type="ECO:0000256" key="7">
    <source>
        <dbReference type="ARBA" id="ARBA00023136"/>
    </source>
</evidence>
<dbReference type="CDD" id="cd01347">
    <property type="entry name" value="ligand_gated_channel"/>
    <property type="match status" value="1"/>
</dbReference>
<gene>
    <name evidence="16" type="ORF">SAMN02745977_01417</name>
</gene>
<dbReference type="RefSeq" id="WP_091815894.1">
    <property type="nucleotide sequence ID" value="NZ_FOCW01000002.1"/>
</dbReference>
<proteinExistence type="inferred from homology"/>
<dbReference type="STRING" id="1121117.SAMN02745977_01417"/>
<keyword evidence="5 10" id="KW-0812">Transmembrane</keyword>
<dbReference type="InterPro" id="IPR037066">
    <property type="entry name" value="Plug_dom_sf"/>
</dbReference>
<evidence type="ECO:0000256" key="12">
    <source>
        <dbReference type="SAM" id="MobiDB-lite"/>
    </source>
</evidence>
<dbReference type="Pfam" id="PF07715">
    <property type="entry name" value="Plug"/>
    <property type="match status" value="1"/>
</dbReference>
<feature type="domain" description="TonB-dependent receptor plug" evidence="15">
    <location>
        <begin position="83"/>
        <end position="181"/>
    </location>
</feature>
<evidence type="ECO:0000256" key="3">
    <source>
        <dbReference type="ARBA" id="ARBA00022448"/>
    </source>
</evidence>
<dbReference type="EMBL" id="FOCW01000002">
    <property type="protein sequence ID" value="SEN50469.1"/>
    <property type="molecule type" value="Genomic_DNA"/>
</dbReference>
<dbReference type="OrthoDB" id="9790771at2"/>
<dbReference type="InterPro" id="IPR000531">
    <property type="entry name" value="Beta-barrel_TonB"/>
</dbReference>
<evidence type="ECO:0000256" key="11">
    <source>
        <dbReference type="RuleBase" id="RU003357"/>
    </source>
</evidence>
<dbReference type="InterPro" id="IPR010105">
    <property type="entry name" value="TonB_sidphr_rcpt"/>
</dbReference>
<name>A0A1H8H375_9BURK</name>
<organism evidence="16 17">
    <name type="scientific">Brachymonas denitrificans DSM 15123</name>
    <dbReference type="NCBI Taxonomy" id="1121117"/>
    <lineage>
        <taxon>Bacteria</taxon>
        <taxon>Pseudomonadati</taxon>
        <taxon>Pseudomonadota</taxon>
        <taxon>Betaproteobacteria</taxon>
        <taxon>Burkholderiales</taxon>
        <taxon>Comamonadaceae</taxon>
        <taxon>Brachymonas</taxon>
    </lineage>
</organism>
<evidence type="ECO:0000256" key="5">
    <source>
        <dbReference type="ARBA" id="ARBA00022692"/>
    </source>
</evidence>
<keyword evidence="17" id="KW-1185">Reference proteome</keyword>
<evidence type="ECO:0000256" key="13">
    <source>
        <dbReference type="SAM" id="SignalP"/>
    </source>
</evidence>
<dbReference type="PANTHER" id="PTHR32552:SF83">
    <property type="entry name" value="BLR3904 PROTEIN"/>
    <property type="match status" value="1"/>
</dbReference>
<keyword evidence="4 10" id="KW-1134">Transmembrane beta strand</keyword>
<dbReference type="Gene3D" id="2.40.170.20">
    <property type="entry name" value="TonB-dependent receptor, beta-barrel domain"/>
    <property type="match status" value="1"/>
</dbReference>
<comment type="similarity">
    <text evidence="2 10 11">Belongs to the TonB-dependent receptor family.</text>
</comment>
<dbReference type="InterPro" id="IPR012910">
    <property type="entry name" value="Plug_dom"/>
</dbReference>
<keyword evidence="13" id="KW-0732">Signal</keyword>
<evidence type="ECO:0000256" key="8">
    <source>
        <dbReference type="ARBA" id="ARBA00023170"/>
    </source>
</evidence>
<evidence type="ECO:0000313" key="17">
    <source>
        <dbReference type="Proteomes" id="UP000199531"/>
    </source>
</evidence>
<dbReference type="AlphaFoldDB" id="A0A1H8H375"/>
<keyword evidence="3 10" id="KW-0813">Transport</keyword>
<feature type="region of interest" description="Disordered" evidence="12">
    <location>
        <begin position="1"/>
        <end position="20"/>
    </location>
</feature>
<dbReference type="GO" id="GO:0009279">
    <property type="term" value="C:cell outer membrane"/>
    <property type="evidence" value="ECO:0007669"/>
    <property type="project" value="UniProtKB-SubCell"/>
</dbReference>
<feature type="compositionally biased region" description="Polar residues" evidence="12">
    <location>
        <begin position="1"/>
        <end position="19"/>
    </location>
</feature>
<evidence type="ECO:0000256" key="1">
    <source>
        <dbReference type="ARBA" id="ARBA00004571"/>
    </source>
</evidence>
<evidence type="ECO:0000259" key="14">
    <source>
        <dbReference type="Pfam" id="PF00593"/>
    </source>
</evidence>
<dbReference type="InterPro" id="IPR036942">
    <property type="entry name" value="Beta-barrel_TonB_sf"/>
</dbReference>
<keyword evidence="8 16" id="KW-0675">Receptor</keyword>
<comment type="subcellular location">
    <subcellularLocation>
        <location evidence="1 10">Cell outer membrane</location>
        <topology evidence="1 10">Multi-pass membrane protein</topology>
    </subcellularLocation>
</comment>
<dbReference type="Proteomes" id="UP000199531">
    <property type="component" value="Unassembled WGS sequence"/>
</dbReference>
<dbReference type="SUPFAM" id="SSF56935">
    <property type="entry name" value="Porins"/>
    <property type="match status" value="1"/>
</dbReference>
<dbReference type="Pfam" id="PF00593">
    <property type="entry name" value="TonB_dep_Rec_b-barrel"/>
    <property type="match status" value="1"/>
</dbReference>
<keyword evidence="7 10" id="KW-0472">Membrane</keyword>
<reference evidence="16 17" key="1">
    <citation type="submission" date="2016-10" db="EMBL/GenBank/DDBJ databases">
        <authorList>
            <person name="de Groot N.N."/>
        </authorList>
    </citation>
    <scope>NUCLEOTIDE SEQUENCE [LARGE SCALE GENOMIC DNA]</scope>
    <source>
        <strain evidence="16 17">DSM 15123</strain>
    </source>
</reference>
<feature type="chain" id="PRO_5011743412" evidence="13">
    <location>
        <begin position="42"/>
        <end position="746"/>
    </location>
</feature>
<dbReference type="GO" id="GO:0015344">
    <property type="term" value="F:siderophore uptake transmembrane transporter activity"/>
    <property type="evidence" value="ECO:0007669"/>
    <property type="project" value="TreeGrafter"/>
</dbReference>
<evidence type="ECO:0000259" key="15">
    <source>
        <dbReference type="Pfam" id="PF07715"/>
    </source>
</evidence>
<keyword evidence="6 11" id="KW-0798">TonB box</keyword>
<sequence>MTQASPSRRAVSHSTSSPTARKVVPLGAALLLGSLGSSALAQTTASEDATLPTVEVREAALTPEGKDTLRATTAHIGKGKQKLRDIPQSVTVVTEKLIDDRQLDTVKEALKNTAGVTFQAGETGEEDIRLRGFSLAASGDIFVDGMRDPAFYDRDTFNMDQVEVLRGSASMLFGRGSTGGAVNQVNKLPRLIDENEVSATIGSGSRVRVTGDFNKQTGENQALRVNVMGDRASKNGIGAKESKKGIAAAYRWGIGTQDEFMVNLFHLDNRNGINYGLPYLLPANPSGPSERKLLPVDPKNNYAMASDRNHSKATLLGLSHTHRFDDGGELTTRLRKGRFERDIRSSAIGFADRSTNENTFSNASALVRRPKFKIQDVDTLHAQSDYTNKFRTGSIEHTITTGVDFGREEKDVYAPLSTGSKPGTTIGTPADGAWINEDARPLYHSSHYRSNAFGAYVQDVAQVAPHWKLVGGLRYDNLKGDYETYTAAGKTSRYQMKVSEWSHRLGVLYQPTENQSYHLSYGTSFNTSGDTYSLNASNAGIDPEKSRNIELGARFDSPNKQFSTRVALFHSTKYNERNTDPDLPVANLSGQRHTAGLELDFTGRITPKWEIYASYMYLPVAKVDKAAPCPATGSCSQNQPGERVGERPGLTPKHSGTVWTTYQFHPKWRAGAGVNFRSSQKPVLSDIKVPGYATYDLMAEYRHSDTLSFKANVSNLTNKHHASELYRGFYVPGAGRSYALTATLKF</sequence>
<dbReference type="InterPro" id="IPR039426">
    <property type="entry name" value="TonB-dep_rcpt-like"/>
</dbReference>
<feature type="region of interest" description="Disordered" evidence="12">
    <location>
        <begin position="632"/>
        <end position="652"/>
    </location>
</feature>
<dbReference type="NCBIfam" id="TIGR01783">
    <property type="entry name" value="TonB-siderophor"/>
    <property type="match status" value="1"/>
</dbReference>
<evidence type="ECO:0000256" key="10">
    <source>
        <dbReference type="PROSITE-ProRule" id="PRU01360"/>
    </source>
</evidence>
<feature type="domain" description="TonB-dependent receptor-like beta-barrel" evidence="14">
    <location>
        <begin position="268"/>
        <end position="716"/>
    </location>
</feature>
<evidence type="ECO:0000256" key="2">
    <source>
        <dbReference type="ARBA" id="ARBA00009810"/>
    </source>
</evidence>
<evidence type="ECO:0000313" key="16">
    <source>
        <dbReference type="EMBL" id="SEN50469.1"/>
    </source>
</evidence>
<keyword evidence="9 10" id="KW-0998">Cell outer membrane</keyword>
<evidence type="ECO:0000256" key="6">
    <source>
        <dbReference type="ARBA" id="ARBA00023077"/>
    </source>
</evidence>